<gene>
    <name evidence="4" type="ORF">LLW17_16335</name>
</gene>
<keyword evidence="1 2" id="KW-0732">Signal</keyword>
<evidence type="ECO:0000259" key="3">
    <source>
        <dbReference type="Pfam" id="PF13778"/>
    </source>
</evidence>
<name>A0ABS8H0G5_9FLAO</name>
<feature type="domain" description="DUF4174" evidence="3">
    <location>
        <begin position="23"/>
        <end position="137"/>
    </location>
</feature>
<dbReference type="EMBL" id="JAJGMW010000027">
    <property type="protein sequence ID" value="MCC4214298.1"/>
    <property type="molecule type" value="Genomic_DNA"/>
</dbReference>
<accession>A0ABS8H0G5</accession>
<dbReference type="Proteomes" id="UP001197770">
    <property type="component" value="Unassembled WGS sequence"/>
</dbReference>
<evidence type="ECO:0000256" key="1">
    <source>
        <dbReference type="ARBA" id="ARBA00022729"/>
    </source>
</evidence>
<feature type="chain" id="PRO_5047134560" evidence="2">
    <location>
        <begin position="19"/>
        <end position="144"/>
    </location>
</feature>
<dbReference type="Pfam" id="PF13778">
    <property type="entry name" value="DUF4174"/>
    <property type="match status" value="1"/>
</dbReference>
<proteinExistence type="predicted"/>
<dbReference type="InterPro" id="IPR025232">
    <property type="entry name" value="DUF4174"/>
</dbReference>
<protein>
    <submittedName>
        <fullName evidence="4">DUF4174 domain-containing protein</fullName>
    </submittedName>
</protein>
<dbReference type="RefSeq" id="WP_228231361.1">
    <property type="nucleotide sequence ID" value="NZ_JAJGMW010000027.1"/>
</dbReference>
<organism evidence="4 5">
    <name type="scientific">Leeuwenhoekiella parthenopeia</name>
    <dbReference type="NCBI Taxonomy" id="2890320"/>
    <lineage>
        <taxon>Bacteria</taxon>
        <taxon>Pseudomonadati</taxon>
        <taxon>Bacteroidota</taxon>
        <taxon>Flavobacteriia</taxon>
        <taxon>Flavobacteriales</taxon>
        <taxon>Flavobacteriaceae</taxon>
        <taxon>Leeuwenhoekiella</taxon>
    </lineage>
</organism>
<keyword evidence="5" id="KW-1185">Reference proteome</keyword>
<reference evidence="4 5" key="1">
    <citation type="submission" date="2021-11" db="EMBL/GenBank/DDBJ databases">
        <title>Seasonal and diel survey of microbial diversity of the Tyrrhenian coast.</title>
        <authorList>
            <person name="Gattoni G."/>
            <person name="Corral P."/>
        </authorList>
    </citation>
    <scope>NUCLEOTIDE SEQUENCE [LARGE SCALE GENOMIC DNA]</scope>
    <source>
        <strain evidence="4 5">Mr9</strain>
    </source>
</reference>
<sequence>MKTVTNLALVLFSMTAGAQEDFSKLKWRNRILIFSTQSLKDEVFVSQWENFRSSTKKIEDRNILLFVLSKGRLLDKDLKVLPNYHIAPLRKKYNIPQTYEGITLIGKDGGVKLQKPLTTEPRIFFEAIDQMPMRQQEMRHNIDD</sequence>
<comment type="caution">
    <text evidence="4">The sequence shown here is derived from an EMBL/GenBank/DDBJ whole genome shotgun (WGS) entry which is preliminary data.</text>
</comment>
<feature type="signal peptide" evidence="2">
    <location>
        <begin position="1"/>
        <end position="18"/>
    </location>
</feature>
<evidence type="ECO:0000256" key="2">
    <source>
        <dbReference type="SAM" id="SignalP"/>
    </source>
</evidence>
<evidence type="ECO:0000313" key="5">
    <source>
        <dbReference type="Proteomes" id="UP001197770"/>
    </source>
</evidence>
<evidence type="ECO:0000313" key="4">
    <source>
        <dbReference type="EMBL" id="MCC4214298.1"/>
    </source>
</evidence>